<dbReference type="EMBL" id="CAJNNW010036719">
    <property type="protein sequence ID" value="CAE8737029.1"/>
    <property type="molecule type" value="Genomic_DNA"/>
</dbReference>
<reference evidence="2" key="1">
    <citation type="submission" date="2021-02" db="EMBL/GenBank/DDBJ databases">
        <authorList>
            <person name="Dougan E. K."/>
            <person name="Rhodes N."/>
            <person name="Thang M."/>
            <person name="Chan C."/>
        </authorList>
    </citation>
    <scope>NUCLEOTIDE SEQUENCE</scope>
</reference>
<evidence type="ECO:0000313" key="3">
    <source>
        <dbReference type="Proteomes" id="UP000626109"/>
    </source>
</evidence>
<proteinExistence type="predicted"/>
<comment type="caution">
    <text evidence="2">The sequence shown here is derived from an EMBL/GenBank/DDBJ whole genome shotgun (WGS) entry which is preliminary data.</text>
</comment>
<evidence type="ECO:0000256" key="1">
    <source>
        <dbReference type="SAM" id="MobiDB-lite"/>
    </source>
</evidence>
<organism evidence="2 3">
    <name type="scientific">Polarella glacialis</name>
    <name type="common">Dinoflagellate</name>
    <dbReference type="NCBI Taxonomy" id="89957"/>
    <lineage>
        <taxon>Eukaryota</taxon>
        <taxon>Sar</taxon>
        <taxon>Alveolata</taxon>
        <taxon>Dinophyceae</taxon>
        <taxon>Suessiales</taxon>
        <taxon>Suessiaceae</taxon>
        <taxon>Polarella</taxon>
    </lineage>
</organism>
<sequence length="266" mass="29808">MGGEADMAEEAYEEVYDAGHQMALVGDHHSEDGPTFVLEPDSYIEDDMVERVARSPKAVRSPSSSSPGLNRSGAMMSPLRSKLNLVAPRLDASGFPRVKPGKPPHTHAWNERHSIGGMDNSLMPKGQRLYFSKSQSLPELRDHLVHHAKHSQTQIQRLDSEEIQAFPPSFVSADAGPPVVPTRHVPGGTMADRDQKLRPWNNRWECGVHMMNSKLHPLHRSGFSTKSLFETSQSQQWRRNQDQEMEKGVWRSIHAKKPSRFGPLGV</sequence>
<dbReference type="AlphaFoldDB" id="A0A813LLC1"/>
<name>A0A813LLC1_POLGL</name>
<protein>
    <submittedName>
        <fullName evidence="2">Uncharacterized protein</fullName>
    </submittedName>
</protein>
<accession>A0A813LLC1</accession>
<feature type="compositionally biased region" description="Low complexity" evidence="1">
    <location>
        <begin position="55"/>
        <end position="74"/>
    </location>
</feature>
<gene>
    <name evidence="2" type="ORF">PGLA2088_LOCUS48583</name>
</gene>
<evidence type="ECO:0000313" key="2">
    <source>
        <dbReference type="EMBL" id="CAE8737029.1"/>
    </source>
</evidence>
<feature type="region of interest" description="Disordered" evidence="1">
    <location>
        <begin position="53"/>
        <end position="75"/>
    </location>
</feature>
<dbReference type="Proteomes" id="UP000626109">
    <property type="component" value="Unassembled WGS sequence"/>
</dbReference>